<name>A0A072UVB7_MEDTR</name>
<protein>
    <submittedName>
        <fullName evidence="2 3">Uncharacterized protein</fullName>
    </submittedName>
</protein>
<proteinExistence type="predicted"/>
<organism evidence="2 4">
    <name type="scientific">Medicago truncatula</name>
    <name type="common">Barrel medic</name>
    <name type="synonym">Medicago tribuloides</name>
    <dbReference type="NCBI Taxonomy" id="3880"/>
    <lineage>
        <taxon>Eukaryota</taxon>
        <taxon>Viridiplantae</taxon>
        <taxon>Streptophyta</taxon>
        <taxon>Embryophyta</taxon>
        <taxon>Tracheophyta</taxon>
        <taxon>Spermatophyta</taxon>
        <taxon>Magnoliopsida</taxon>
        <taxon>eudicotyledons</taxon>
        <taxon>Gunneridae</taxon>
        <taxon>Pentapetalae</taxon>
        <taxon>rosids</taxon>
        <taxon>fabids</taxon>
        <taxon>Fabales</taxon>
        <taxon>Fabaceae</taxon>
        <taxon>Papilionoideae</taxon>
        <taxon>50 kb inversion clade</taxon>
        <taxon>NPAAA clade</taxon>
        <taxon>Hologalegina</taxon>
        <taxon>IRL clade</taxon>
        <taxon>Trifolieae</taxon>
        <taxon>Medicago</taxon>
    </lineage>
</organism>
<dbReference type="HOGENOM" id="CLU_2486758_0_0_1"/>
<accession>A0A072UVB7</accession>
<reference evidence="3" key="3">
    <citation type="submission" date="2015-04" db="UniProtKB">
        <authorList>
            <consortium name="EnsemblPlants"/>
        </authorList>
    </citation>
    <scope>IDENTIFICATION</scope>
    <source>
        <strain evidence="3">cv. Jemalong A17</strain>
    </source>
</reference>
<evidence type="ECO:0000313" key="2">
    <source>
        <dbReference type="EMBL" id="KEH33567.1"/>
    </source>
</evidence>
<sequence length="87" mass="9751">MDQPLSNCGNESGGDTLDTFPQVITNTYSRRRSSRQYDYRDVAEVCIHRIPHESSISTSAGRGITLDQRHAAADQINSIVSQELRKK</sequence>
<dbReference type="Proteomes" id="UP000002051">
    <property type="component" value="Chromosome 3"/>
</dbReference>
<evidence type="ECO:0000313" key="4">
    <source>
        <dbReference type="Proteomes" id="UP000002051"/>
    </source>
</evidence>
<evidence type="ECO:0000256" key="1">
    <source>
        <dbReference type="SAM" id="MobiDB-lite"/>
    </source>
</evidence>
<reference evidence="2 4" key="2">
    <citation type="journal article" date="2014" name="BMC Genomics">
        <title>An improved genome release (version Mt4.0) for the model legume Medicago truncatula.</title>
        <authorList>
            <person name="Tang H."/>
            <person name="Krishnakumar V."/>
            <person name="Bidwell S."/>
            <person name="Rosen B."/>
            <person name="Chan A."/>
            <person name="Zhou S."/>
            <person name="Gentzbittel L."/>
            <person name="Childs K.L."/>
            <person name="Yandell M."/>
            <person name="Gundlach H."/>
            <person name="Mayer K.F."/>
            <person name="Schwartz D.C."/>
            <person name="Town C.D."/>
        </authorList>
    </citation>
    <scope>GENOME REANNOTATION</scope>
    <source>
        <strain evidence="2">A17</strain>
        <strain evidence="3 4">cv. Jemalong A17</strain>
    </source>
</reference>
<dbReference type="EMBL" id="CM001219">
    <property type="protein sequence ID" value="KEH33567.1"/>
    <property type="molecule type" value="Genomic_DNA"/>
</dbReference>
<reference evidence="2 4" key="1">
    <citation type="journal article" date="2011" name="Nature">
        <title>The Medicago genome provides insight into the evolution of rhizobial symbioses.</title>
        <authorList>
            <person name="Young N.D."/>
            <person name="Debelle F."/>
            <person name="Oldroyd G.E."/>
            <person name="Geurts R."/>
            <person name="Cannon S.B."/>
            <person name="Udvardi M.K."/>
            <person name="Benedito V.A."/>
            <person name="Mayer K.F."/>
            <person name="Gouzy J."/>
            <person name="Schoof H."/>
            <person name="Van de Peer Y."/>
            <person name="Proost S."/>
            <person name="Cook D.R."/>
            <person name="Meyers B.C."/>
            <person name="Spannagl M."/>
            <person name="Cheung F."/>
            <person name="De Mita S."/>
            <person name="Krishnakumar V."/>
            <person name="Gundlach H."/>
            <person name="Zhou S."/>
            <person name="Mudge J."/>
            <person name="Bharti A.K."/>
            <person name="Murray J.D."/>
            <person name="Naoumkina M.A."/>
            <person name="Rosen B."/>
            <person name="Silverstein K.A."/>
            <person name="Tang H."/>
            <person name="Rombauts S."/>
            <person name="Zhao P.X."/>
            <person name="Zhou P."/>
            <person name="Barbe V."/>
            <person name="Bardou P."/>
            <person name="Bechner M."/>
            <person name="Bellec A."/>
            <person name="Berger A."/>
            <person name="Berges H."/>
            <person name="Bidwell S."/>
            <person name="Bisseling T."/>
            <person name="Choisne N."/>
            <person name="Couloux A."/>
            <person name="Denny R."/>
            <person name="Deshpande S."/>
            <person name="Dai X."/>
            <person name="Doyle J.J."/>
            <person name="Dudez A.M."/>
            <person name="Farmer A.D."/>
            <person name="Fouteau S."/>
            <person name="Franken C."/>
            <person name="Gibelin C."/>
            <person name="Gish J."/>
            <person name="Goldstein S."/>
            <person name="Gonzalez A.J."/>
            <person name="Green P.J."/>
            <person name="Hallab A."/>
            <person name="Hartog M."/>
            <person name="Hua A."/>
            <person name="Humphray S.J."/>
            <person name="Jeong D.H."/>
            <person name="Jing Y."/>
            <person name="Jocker A."/>
            <person name="Kenton S.M."/>
            <person name="Kim D.J."/>
            <person name="Klee K."/>
            <person name="Lai H."/>
            <person name="Lang C."/>
            <person name="Lin S."/>
            <person name="Macmil S.L."/>
            <person name="Magdelenat G."/>
            <person name="Matthews L."/>
            <person name="McCorrison J."/>
            <person name="Monaghan E.L."/>
            <person name="Mun J.H."/>
            <person name="Najar F.Z."/>
            <person name="Nicholson C."/>
            <person name="Noirot C."/>
            <person name="O'Bleness M."/>
            <person name="Paule C.R."/>
            <person name="Poulain J."/>
            <person name="Prion F."/>
            <person name="Qin B."/>
            <person name="Qu C."/>
            <person name="Retzel E.F."/>
            <person name="Riddle C."/>
            <person name="Sallet E."/>
            <person name="Samain S."/>
            <person name="Samson N."/>
            <person name="Sanders I."/>
            <person name="Saurat O."/>
            <person name="Scarpelli C."/>
            <person name="Schiex T."/>
            <person name="Segurens B."/>
            <person name="Severin A.J."/>
            <person name="Sherrier D.J."/>
            <person name="Shi R."/>
            <person name="Sims S."/>
            <person name="Singer S.R."/>
            <person name="Sinharoy S."/>
            <person name="Sterck L."/>
            <person name="Viollet A."/>
            <person name="Wang B.B."/>
            <person name="Wang K."/>
            <person name="Wang M."/>
            <person name="Wang X."/>
            <person name="Warfsmann J."/>
            <person name="Weissenbach J."/>
            <person name="White D.D."/>
            <person name="White J.D."/>
            <person name="Wiley G.B."/>
            <person name="Wincker P."/>
            <person name="Xing Y."/>
            <person name="Yang L."/>
            <person name="Yao Z."/>
            <person name="Ying F."/>
            <person name="Zhai J."/>
            <person name="Zhou L."/>
            <person name="Zuber A."/>
            <person name="Denarie J."/>
            <person name="Dixon R.A."/>
            <person name="May G.D."/>
            <person name="Schwartz D.C."/>
            <person name="Rogers J."/>
            <person name="Quetier F."/>
            <person name="Town C.D."/>
            <person name="Roe B.A."/>
        </authorList>
    </citation>
    <scope>NUCLEOTIDE SEQUENCE [LARGE SCALE GENOMIC DNA]</scope>
    <source>
        <strain evidence="2">A17</strain>
        <strain evidence="3 4">cv. Jemalong A17</strain>
    </source>
</reference>
<feature type="compositionally biased region" description="Polar residues" evidence="1">
    <location>
        <begin position="1"/>
        <end position="10"/>
    </location>
</feature>
<dbReference type="EnsemblPlants" id="KEH33567">
    <property type="protein sequence ID" value="KEH33567"/>
    <property type="gene ID" value="MTR_3g046927"/>
</dbReference>
<feature type="region of interest" description="Disordered" evidence="1">
    <location>
        <begin position="1"/>
        <end position="20"/>
    </location>
</feature>
<evidence type="ECO:0000313" key="3">
    <source>
        <dbReference type="EnsemblPlants" id="KEH33567"/>
    </source>
</evidence>
<gene>
    <name evidence="2" type="ordered locus">MTR_3g046927</name>
</gene>
<keyword evidence="4" id="KW-1185">Reference proteome</keyword>
<dbReference type="AlphaFoldDB" id="A0A072UVB7"/>